<reference evidence="2 3" key="1">
    <citation type="submission" date="2019-06" db="EMBL/GenBank/DDBJ databases">
        <title>Wine fermentation using esterase from Monascus purpureus.</title>
        <authorList>
            <person name="Geng C."/>
            <person name="Zhang Y."/>
        </authorList>
    </citation>
    <scope>NUCLEOTIDE SEQUENCE [LARGE SCALE GENOMIC DNA]</scope>
    <source>
        <strain evidence="2">HQ1</strain>
    </source>
</reference>
<organism evidence="2 3">
    <name type="scientific">Monascus purpureus</name>
    <name type="common">Red mold</name>
    <name type="synonym">Monascus anka</name>
    <dbReference type="NCBI Taxonomy" id="5098"/>
    <lineage>
        <taxon>Eukaryota</taxon>
        <taxon>Fungi</taxon>
        <taxon>Dikarya</taxon>
        <taxon>Ascomycota</taxon>
        <taxon>Pezizomycotina</taxon>
        <taxon>Eurotiomycetes</taxon>
        <taxon>Eurotiomycetidae</taxon>
        <taxon>Eurotiales</taxon>
        <taxon>Aspergillaceae</taxon>
        <taxon>Monascus</taxon>
    </lineage>
</organism>
<feature type="non-terminal residue" evidence="2">
    <location>
        <position position="423"/>
    </location>
</feature>
<sequence length="423" mass="45922">MSAQSKDDDFCLECHWESFHLDGGNLGDSSDNTNKQPQWPCSGDEHHTSLFAQCDIDEACCDVDDCSFNCSSVCDGFVDCDESTICSVQLCENKDCENTGPACFDNHCFGSDPSVGCGLGSLLGLQTPITLPSNSLLPTAVADHDQTGQSGKVSAREHTASGAVDLHSPNGSFMPCSTSATQCAHHNFSHHGCHGLTNFPTQNHVKLEDAFQMLGPCPDLSNCHGFHEQGGSQHEEHLGRSNGNPCALPPACFHHSGNYHLTNMIKNRINSVPGNQNSALLRGACRSHHHCHHHSHLHSHPYSPFSRQSRSSVSSHFLSSPGETPPPLEGGSSSLLTSPEFPPEKFEPHVCKWTTMLQGVKRTCGAVFSDEGSLQEHLVSKHMTAIDGAKGHGYYCCWEDCHRPDDPFSQKSKLQGHFLTHSN</sequence>
<proteinExistence type="predicted"/>
<evidence type="ECO:0000313" key="3">
    <source>
        <dbReference type="Proteomes" id="UP000319663"/>
    </source>
</evidence>
<dbReference type="AlphaFoldDB" id="A0A507QW63"/>
<protein>
    <recommendedName>
        <fullName evidence="4">C2H2-type domain-containing protein</fullName>
    </recommendedName>
</protein>
<dbReference type="Gene3D" id="3.30.160.60">
    <property type="entry name" value="Classic Zinc Finger"/>
    <property type="match status" value="1"/>
</dbReference>
<evidence type="ECO:0000256" key="1">
    <source>
        <dbReference type="SAM" id="MobiDB-lite"/>
    </source>
</evidence>
<gene>
    <name evidence="2" type="ORF">MPDQ_006660</name>
</gene>
<accession>A0A507QW63</accession>
<comment type="caution">
    <text evidence="2">The sequence shown here is derived from an EMBL/GenBank/DDBJ whole genome shotgun (WGS) entry which is preliminary data.</text>
</comment>
<dbReference type="STRING" id="5098.A0A507QW63"/>
<dbReference type="Proteomes" id="UP000319663">
    <property type="component" value="Unassembled WGS sequence"/>
</dbReference>
<name>A0A507QW63_MONPU</name>
<feature type="compositionally biased region" description="Low complexity" evidence="1">
    <location>
        <begin position="303"/>
        <end position="321"/>
    </location>
</feature>
<evidence type="ECO:0008006" key="4">
    <source>
        <dbReference type="Google" id="ProtNLM"/>
    </source>
</evidence>
<feature type="region of interest" description="Disordered" evidence="1">
    <location>
        <begin position="296"/>
        <end position="339"/>
    </location>
</feature>
<keyword evidence="3" id="KW-1185">Reference proteome</keyword>
<dbReference type="EMBL" id="VIFY01000060">
    <property type="protein sequence ID" value="TQB72617.1"/>
    <property type="molecule type" value="Genomic_DNA"/>
</dbReference>
<evidence type="ECO:0000313" key="2">
    <source>
        <dbReference type="EMBL" id="TQB72617.1"/>
    </source>
</evidence>